<proteinExistence type="inferred from homology"/>
<keyword evidence="4" id="KW-1185">Reference proteome</keyword>
<comment type="function">
    <text evidence="2">Antitoxin component of a type II toxin-antitoxin (TA) system.</text>
</comment>
<dbReference type="NCBIfam" id="TIGR01552">
    <property type="entry name" value="phd_fam"/>
    <property type="match status" value="1"/>
</dbReference>
<accession>A0A7W8U7N1</accession>
<dbReference type="EMBL" id="JACHBK010000002">
    <property type="protein sequence ID" value="MBB5534359.1"/>
    <property type="molecule type" value="Genomic_DNA"/>
</dbReference>
<reference evidence="3 4" key="1">
    <citation type="submission" date="2020-08" db="EMBL/GenBank/DDBJ databases">
        <title>Genomic Encyclopedia of Type Strains, Phase IV (KMG-V): Genome sequencing to study the core and pangenomes of soil and plant-associated prokaryotes.</title>
        <authorList>
            <person name="Whitman W."/>
        </authorList>
    </citation>
    <scope>NUCLEOTIDE SEQUENCE [LARGE SCALE GENOMIC DNA]</scope>
    <source>
        <strain evidence="3 4">SEMIA 4084</strain>
    </source>
</reference>
<evidence type="ECO:0000313" key="4">
    <source>
        <dbReference type="Proteomes" id="UP000585507"/>
    </source>
</evidence>
<evidence type="ECO:0000256" key="2">
    <source>
        <dbReference type="RuleBase" id="RU362080"/>
    </source>
</evidence>
<dbReference type="InterPro" id="IPR036165">
    <property type="entry name" value="YefM-like_sf"/>
</dbReference>
<gene>
    <name evidence="3" type="ORF">GGD55_001030</name>
</gene>
<evidence type="ECO:0000313" key="3">
    <source>
        <dbReference type="EMBL" id="MBB5534359.1"/>
    </source>
</evidence>
<evidence type="ECO:0000256" key="1">
    <source>
        <dbReference type="ARBA" id="ARBA00009981"/>
    </source>
</evidence>
<name>A0A7W8U7N1_9HYPH</name>
<dbReference type="Pfam" id="PF02604">
    <property type="entry name" value="PhdYeFM_antitox"/>
    <property type="match status" value="1"/>
</dbReference>
<comment type="caution">
    <text evidence="3">The sequence shown here is derived from an EMBL/GenBank/DDBJ whole genome shotgun (WGS) entry which is preliminary data.</text>
</comment>
<dbReference type="InterPro" id="IPR006442">
    <property type="entry name" value="Antitoxin_Phd/YefM"/>
</dbReference>
<dbReference type="Proteomes" id="UP000585507">
    <property type="component" value="Unassembled WGS sequence"/>
</dbReference>
<dbReference type="RefSeq" id="WP_018326829.1">
    <property type="nucleotide sequence ID" value="NZ_JACHBK010000002.1"/>
</dbReference>
<protein>
    <recommendedName>
        <fullName evidence="2">Antitoxin</fullName>
    </recommendedName>
</protein>
<organism evidence="3 4">
    <name type="scientific">Rhizobium giardinii</name>
    <dbReference type="NCBI Taxonomy" id="56731"/>
    <lineage>
        <taxon>Bacteria</taxon>
        <taxon>Pseudomonadati</taxon>
        <taxon>Pseudomonadota</taxon>
        <taxon>Alphaproteobacteria</taxon>
        <taxon>Hyphomicrobiales</taxon>
        <taxon>Rhizobiaceae</taxon>
        <taxon>Rhizobium/Agrobacterium group</taxon>
        <taxon>Rhizobium</taxon>
    </lineage>
</organism>
<dbReference type="AlphaFoldDB" id="A0A7W8U7N1"/>
<dbReference type="SUPFAM" id="SSF143120">
    <property type="entry name" value="YefM-like"/>
    <property type="match status" value="1"/>
</dbReference>
<comment type="similarity">
    <text evidence="1 2">Belongs to the phD/YefM antitoxin family.</text>
</comment>
<sequence>MNGKAIGAAEFKAKCLNLIDQMADDGEPIVITKRGKPVAVLSPIADAAKPTSIIGAMKGSVLNYDDPFSPAIVDDDWDASR</sequence>
<dbReference type="Gene3D" id="3.40.1620.10">
    <property type="entry name" value="YefM-like domain"/>
    <property type="match status" value="1"/>
</dbReference>